<feature type="domain" description="AB hydrolase-1" evidence="1">
    <location>
        <begin position="209"/>
        <end position="353"/>
    </location>
</feature>
<dbReference type="Proteomes" id="UP001054892">
    <property type="component" value="Unassembled WGS sequence"/>
</dbReference>
<evidence type="ECO:0000313" key="2">
    <source>
        <dbReference type="EMBL" id="BCG25589.1"/>
    </source>
</evidence>
<dbReference type="SUPFAM" id="SSF53474">
    <property type="entry name" value="alpha/beta-Hydrolases"/>
    <property type="match status" value="1"/>
</dbReference>
<protein>
    <recommendedName>
        <fullName evidence="1">AB hydrolase-1 domain-containing protein</fullName>
    </recommendedName>
</protein>
<dbReference type="Pfam" id="PF12697">
    <property type="entry name" value="Abhydrolase_6"/>
    <property type="match status" value="1"/>
</dbReference>
<dbReference type="InterPro" id="IPR000073">
    <property type="entry name" value="AB_hydrolase_1"/>
</dbReference>
<accession>A0A6J4E8E3</accession>
<evidence type="ECO:0000313" key="3">
    <source>
        <dbReference type="EMBL" id="GJN54404.1"/>
    </source>
</evidence>
<gene>
    <name evidence="2" type="ORF">TUM18999_37800</name>
    <name evidence="3" type="ORF">TUM20286_41560</name>
</gene>
<dbReference type="PANTHER" id="PTHR37946:SF1">
    <property type="entry name" value="SLL1969 PROTEIN"/>
    <property type="match status" value="1"/>
</dbReference>
<dbReference type="EMBL" id="BQKM01000011">
    <property type="protein sequence ID" value="GJN54404.1"/>
    <property type="molecule type" value="Genomic_DNA"/>
</dbReference>
<dbReference type="Gene3D" id="3.40.50.1820">
    <property type="entry name" value="alpha/beta hydrolase"/>
    <property type="match status" value="1"/>
</dbReference>
<dbReference type="InterPro" id="IPR029058">
    <property type="entry name" value="AB_hydrolase_fold"/>
</dbReference>
<name>A0A6J4E8E3_9PSED</name>
<sequence>MAVLRMVLALVAVACGGCSLLEVDREMQQARQELVVVAGRLLATDSGRSALVALLDGKGGFVAYRIVAPGEAFYFTQAPGDYQLLAFDDRNGNFALDRDEPRHWLPQARHAPLTVQPDLAERERLAQLNTLDLQVVGDAAPPRLDLRLEVLYREQPRLQRNYLQVVKFTDPRFDDRHIQLGAWQPLSFMREVGYGLYLLAPWDPAKEPIILVHGINASPRDWQALAASLDLTRFQLVLFHYPSGLPLRNSAYMLSIAMRDMLLRLAPRRMHLFAHSMGGLVARRALQFLDENEARRLCLFATLSTPWDGHPSAATGVQRVPFEVPVWRDMAPGSPYLRALFARPLPAHIRQWMLVSYGGNRRLLPEPNDGVVPLASELRSAAQDEAGRLYLVDESHTGILHSRRATALLERALRELPEQGCAD</sequence>
<dbReference type="Proteomes" id="UP000509383">
    <property type="component" value="Chromosome"/>
</dbReference>
<proteinExistence type="predicted"/>
<dbReference type="KEGG" id="ptw:TUM18999_37800"/>
<dbReference type="EMBL" id="AP023189">
    <property type="protein sequence ID" value="BCG25589.1"/>
    <property type="molecule type" value="Genomic_DNA"/>
</dbReference>
<keyword evidence="5" id="KW-1185">Reference proteome</keyword>
<reference evidence="2 4" key="1">
    <citation type="submission" date="2020-05" db="EMBL/GenBank/DDBJ databases">
        <title>Characterization of novel class B3 metallo-beta-lactamase from novel Pseudomonas species.</title>
        <authorList>
            <person name="Yamada K."/>
            <person name="Aoki K."/>
            <person name="Ishii Y."/>
        </authorList>
    </citation>
    <scope>NUCLEOTIDE SEQUENCE [LARGE SCALE GENOMIC DNA]</scope>
    <source>
        <strain evidence="2 4">TUM18999</strain>
        <strain evidence="3 5">TUM20286</strain>
    </source>
</reference>
<evidence type="ECO:0000313" key="4">
    <source>
        <dbReference type="Proteomes" id="UP000509383"/>
    </source>
</evidence>
<dbReference type="RefSeq" id="WP_173178285.1">
    <property type="nucleotide sequence ID" value="NZ_AP023189.1"/>
</dbReference>
<dbReference type="AlphaFoldDB" id="A0A6J4E8E3"/>
<dbReference type="PANTHER" id="PTHR37946">
    <property type="entry name" value="SLL1969 PROTEIN"/>
    <property type="match status" value="1"/>
</dbReference>
<evidence type="ECO:0000313" key="5">
    <source>
        <dbReference type="Proteomes" id="UP001054892"/>
    </source>
</evidence>
<organism evidence="2 4">
    <name type="scientific">Pseudomonas tohonis</name>
    <dbReference type="NCBI Taxonomy" id="2725477"/>
    <lineage>
        <taxon>Bacteria</taxon>
        <taxon>Pseudomonadati</taxon>
        <taxon>Pseudomonadota</taxon>
        <taxon>Gammaproteobacteria</taxon>
        <taxon>Pseudomonadales</taxon>
        <taxon>Pseudomonadaceae</taxon>
        <taxon>Pseudomonas</taxon>
    </lineage>
</organism>
<evidence type="ECO:0000259" key="1">
    <source>
        <dbReference type="Pfam" id="PF12697"/>
    </source>
</evidence>